<dbReference type="Proteomes" id="UP000054995">
    <property type="component" value="Unassembled WGS sequence"/>
</dbReference>
<keyword evidence="2" id="KW-1185">Reference proteome</keyword>
<name>A0A0V1FRW6_TRIPS</name>
<accession>A0A0V1FRW6</accession>
<dbReference type="AlphaFoldDB" id="A0A0V1FRW6"/>
<sequence>MMVESVRQCTECCCCCSLAITQQTASGKFYLPVPSEFQNRDHHTFPLSKTSSKHSVCVALKNQYNTEAAADQPQNVKKIEKGEVLLFFNADFVHG</sequence>
<evidence type="ECO:0000313" key="1">
    <source>
        <dbReference type="EMBL" id="KRY88661.1"/>
    </source>
</evidence>
<dbReference type="EMBL" id="JYDT01000039">
    <property type="protein sequence ID" value="KRY88661.1"/>
    <property type="molecule type" value="Genomic_DNA"/>
</dbReference>
<protein>
    <submittedName>
        <fullName evidence="1">Uncharacterized protein</fullName>
    </submittedName>
</protein>
<gene>
    <name evidence="1" type="ORF">T4D_217</name>
</gene>
<evidence type="ECO:0000313" key="2">
    <source>
        <dbReference type="Proteomes" id="UP000054995"/>
    </source>
</evidence>
<organism evidence="1 2">
    <name type="scientific">Trichinella pseudospiralis</name>
    <name type="common">Parasitic roundworm</name>
    <dbReference type="NCBI Taxonomy" id="6337"/>
    <lineage>
        <taxon>Eukaryota</taxon>
        <taxon>Metazoa</taxon>
        <taxon>Ecdysozoa</taxon>
        <taxon>Nematoda</taxon>
        <taxon>Enoplea</taxon>
        <taxon>Dorylaimia</taxon>
        <taxon>Trichinellida</taxon>
        <taxon>Trichinellidae</taxon>
        <taxon>Trichinella</taxon>
    </lineage>
</organism>
<proteinExistence type="predicted"/>
<comment type="caution">
    <text evidence="1">The sequence shown here is derived from an EMBL/GenBank/DDBJ whole genome shotgun (WGS) entry which is preliminary data.</text>
</comment>
<reference evidence="1 2" key="1">
    <citation type="submission" date="2015-01" db="EMBL/GenBank/DDBJ databases">
        <title>Evolution of Trichinella species and genotypes.</title>
        <authorList>
            <person name="Korhonen P.K."/>
            <person name="Edoardo P."/>
            <person name="Giuseppe L.R."/>
            <person name="Gasser R.B."/>
        </authorList>
    </citation>
    <scope>NUCLEOTIDE SEQUENCE [LARGE SCALE GENOMIC DNA]</scope>
    <source>
        <strain evidence="1">ISS470</strain>
    </source>
</reference>